<dbReference type="EMBL" id="JBHSYQ010000003">
    <property type="protein sequence ID" value="MFC6996846.1"/>
    <property type="molecule type" value="Genomic_DNA"/>
</dbReference>
<evidence type="ECO:0008006" key="3">
    <source>
        <dbReference type="Google" id="ProtNLM"/>
    </source>
</evidence>
<sequence>MIVREELPGLKVEIDEKSSVIILHWSNKFTVEEFRQACLWCLERVTALKIKFWLADSSNIARLETENQKWTSGFLLPKLSEVGLKKMALVIPEDLYSHLAISTIIVEAKDNIQFDTHYFVKVEEALAWLK</sequence>
<name>A0ABW2DGE4_9BACT</name>
<proteinExistence type="predicted"/>
<accession>A0ABW2DGE4</accession>
<protein>
    <recommendedName>
        <fullName evidence="3">STAS/SEC14 domain-containing protein</fullName>
    </recommendedName>
</protein>
<organism evidence="1 2">
    <name type="scientific">Rufibacter roseus</name>
    <dbReference type="NCBI Taxonomy" id="1567108"/>
    <lineage>
        <taxon>Bacteria</taxon>
        <taxon>Pseudomonadati</taxon>
        <taxon>Bacteroidota</taxon>
        <taxon>Cytophagia</taxon>
        <taxon>Cytophagales</taxon>
        <taxon>Hymenobacteraceae</taxon>
        <taxon>Rufibacter</taxon>
    </lineage>
</organism>
<evidence type="ECO:0000313" key="2">
    <source>
        <dbReference type="Proteomes" id="UP001596405"/>
    </source>
</evidence>
<comment type="caution">
    <text evidence="1">The sequence shown here is derived from an EMBL/GenBank/DDBJ whole genome shotgun (WGS) entry which is preliminary data.</text>
</comment>
<evidence type="ECO:0000313" key="1">
    <source>
        <dbReference type="EMBL" id="MFC6996846.1"/>
    </source>
</evidence>
<dbReference type="RefSeq" id="WP_066622692.1">
    <property type="nucleotide sequence ID" value="NZ_JBHSYQ010000003.1"/>
</dbReference>
<reference evidence="2" key="1">
    <citation type="journal article" date="2019" name="Int. J. Syst. Evol. Microbiol.">
        <title>The Global Catalogue of Microorganisms (GCM) 10K type strain sequencing project: providing services to taxonomists for standard genome sequencing and annotation.</title>
        <authorList>
            <consortium name="The Broad Institute Genomics Platform"/>
            <consortium name="The Broad Institute Genome Sequencing Center for Infectious Disease"/>
            <person name="Wu L."/>
            <person name="Ma J."/>
        </authorList>
    </citation>
    <scope>NUCLEOTIDE SEQUENCE [LARGE SCALE GENOMIC DNA]</scope>
    <source>
        <strain evidence="2">CGMCC 4.7393</strain>
    </source>
</reference>
<keyword evidence="2" id="KW-1185">Reference proteome</keyword>
<gene>
    <name evidence="1" type="ORF">ACFQHR_04380</name>
</gene>
<dbReference type="Proteomes" id="UP001596405">
    <property type="component" value="Unassembled WGS sequence"/>
</dbReference>